<dbReference type="SUPFAM" id="SSF47986">
    <property type="entry name" value="DEATH domain"/>
    <property type="match status" value="1"/>
</dbReference>
<keyword evidence="4" id="KW-1185">Reference proteome</keyword>
<dbReference type="Gene3D" id="1.10.533.10">
    <property type="entry name" value="Death Domain, Fas"/>
    <property type="match status" value="2"/>
</dbReference>
<evidence type="ECO:0000313" key="3">
    <source>
        <dbReference type="EMBL" id="CAH1276945.1"/>
    </source>
</evidence>
<dbReference type="PANTHER" id="PTHR15077:SF9">
    <property type="entry name" value="C-TERMINAL OF ROC (COR) DOMAIN-CONTAINING PROTEIN"/>
    <property type="match status" value="1"/>
</dbReference>
<proteinExistence type="predicted"/>
<dbReference type="Pfam" id="PF00531">
    <property type="entry name" value="Death"/>
    <property type="match status" value="1"/>
</dbReference>
<evidence type="ECO:0000259" key="2">
    <source>
        <dbReference type="PROSITE" id="PS50017"/>
    </source>
</evidence>
<dbReference type="InterPro" id="IPR016729">
    <property type="entry name" value="FADD"/>
</dbReference>
<evidence type="ECO:0000313" key="4">
    <source>
        <dbReference type="Proteomes" id="UP000838412"/>
    </source>
</evidence>
<feature type="domain" description="Death" evidence="2">
    <location>
        <begin position="20"/>
        <end position="81"/>
    </location>
</feature>
<comment type="caution">
    <text evidence="3">The sequence shown here is derived from an EMBL/GenBank/DDBJ whole genome shotgun (WGS) entry which is preliminary data.</text>
</comment>
<dbReference type="PROSITE" id="PS50017">
    <property type="entry name" value="DEATH_DOMAIN"/>
    <property type="match status" value="1"/>
</dbReference>
<feature type="region of interest" description="Disordered" evidence="1">
    <location>
        <begin position="153"/>
        <end position="174"/>
    </location>
</feature>
<dbReference type="GO" id="GO:0007165">
    <property type="term" value="P:signal transduction"/>
    <property type="evidence" value="ECO:0007669"/>
    <property type="project" value="InterPro"/>
</dbReference>
<organism evidence="3 4">
    <name type="scientific">Branchiostoma lanceolatum</name>
    <name type="common">Common lancelet</name>
    <name type="synonym">Amphioxus lanceolatum</name>
    <dbReference type="NCBI Taxonomy" id="7740"/>
    <lineage>
        <taxon>Eukaryota</taxon>
        <taxon>Metazoa</taxon>
        <taxon>Chordata</taxon>
        <taxon>Cephalochordata</taxon>
        <taxon>Leptocardii</taxon>
        <taxon>Amphioxiformes</taxon>
        <taxon>Branchiostomatidae</taxon>
        <taxon>Branchiostoma</taxon>
    </lineage>
</organism>
<protein>
    <submittedName>
        <fullName evidence="3">Hypp9435 protein</fullName>
    </submittedName>
</protein>
<dbReference type="PANTHER" id="PTHR15077">
    <property type="entry name" value="FAS-ASSOCIATING DEATH DOMAIN-CONTAINING PROTEIN FADD"/>
    <property type="match status" value="1"/>
</dbReference>
<dbReference type="OrthoDB" id="100767at2759"/>
<dbReference type="InterPro" id="IPR000488">
    <property type="entry name" value="Death_dom"/>
</dbReference>
<reference evidence="3" key="1">
    <citation type="submission" date="2022-01" db="EMBL/GenBank/DDBJ databases">
        <authorList>
            <person name="Braso-Vives M."/>
        </authorList>
    </citation>
    <scope>NUCLEOTIDE SEQUENCE</scope>
</reference>
<sequence length="268" mass="30975">MMTEEQQSCRGDVGRFFYFIKENVSSDWKDLAFHLGFTGQADINNITTKTADSKAQCMELLREWQKRKGKEATLEVLMVALLECLQRRAFVRDSEPGTPAFTEDMRAEEGEDLYVHVTLLGVDGDCQDDSFSDEETQQDIYGDTASHRLTVTEHHKDPEHDTGTEPHVDTERRMDTERHPSMYPATKDSVQMETGAGNGVQQRQTDLMHQEQQQEEPFCFHCYYQLMVLANRVGPYWTWLALQLGFTSTDMERISSTYHPSWQAHWCL</sequence>
<dbReference type="EMBL" id="CAKMNS010000112">
    <property type="protein sequence ID" value="CAH1276945.1"/>
    <property type="molecule type" value="Genomic_DNA"/>
</dbReference>
<dbReference type="Proteomes" id="UP000838412">
    <property type="component" value="Unassembled WGS sequence"/>
</dbReference>
<dbReference type="SMART" id="SM00005">
    <property type="entry name" value="DEATH"/>
    <property type="match status" value="1"/>
</dbReference>
<dbReference type="AlphaFoldDB" id="A0A8S4MLZ7"/>
<evidence type="ECO:0000256" key="1">
    <source>
        <dbReference type="SAM" id="MobiDB-lite"/>
    </source>
</evidence>
<dbReference type="InterPro" id="IPR011029">
    <property type="entry name" value="DEATH-like_dom_sf"/>
</dbReference>
<dbReference type="CDD" id="cd01670">
    <property type="entry name" value="Death"/>
    <property type="match status" value="2"/>
</dbReference>
<accession>A0A8S4MLZ7</accession>
<gene>
    <name evidence="3" type="primary">Hypp9435</name>
    <name evidence="3" type="ORF">BLAG_LOCUS25865</name>
</gene>
<name>A0A8S4MLZ7_BRALA</name>